<dbReference type="Proteomes" id="UP000290572">
    <property type="component" value="Unassembled WGS sequence"/>
</dbReference>
<dbReference type="AlphaFoldDB" id="A0A498M2Q2"/>
<feature type="compositionally biased region" description="Basic and acidic residues" evidence="1">
    <location>
        <begin position="41"/>
        <end position="54"/>
    </location>
</feature>
<evidence type="ECO:0000256" key="1">
    <source>
        <dbReference type="SAM" id="MobiDB-lite"/>
    </source>
</evidence>
<organism evidence="2 3">
    <name type="scientific">Labeo rohita</name>
    <name type="common">Indian major carp</name>
    <name type="synonym">Cyprinus rohita</name>
    <dbReference type="NCBI Taxonomy" id="84645"/>
    <lineage>
        <taxon>Eukaryota</taxon>
        <taxon>Metazoa</taxon>
        <taxon>Chordata</taxon>
        <taxon>Craniata</taxon>
        <taxon>Vertebrata</taxon>
        <taxon>Euteleostomi</taxon>
        <taxon>Actinopterygii</taxon>
        <taxon>Neopterygii</taxon>
        <taxon>Teleostei</taxon>
        <taxon>Ostariophysi</taxon>
        <taxon>Cypriniformes</taxon>
        <taxon>Cyprinidae</taxon>
        <taxon>Labeoninae</taxon>
        <taxon>Labeonini</taxon>
        <taxon>Labeo</taxon>
    </lineage>
</organism>
<evidence type="ECO:0000313" key="3">
    <source>
        <dbReference type="Proteomes" id="UP000290572"/>
    </source>
</evidence>
<accession>A0A498M2Q2</accession>
<protein>
    <submittedName>
        <fullName evidence="2">Uncharacterized protein</fullName>
    </submittedName>
</protein>
<name>A0A498M2Q2_LABRO</name>
<comment type="caution">
    <text evidence="2">The sequence shown here is derived from an EMBL/GenBank/DDBJ whole genome shotgun (WGS) entry which is preliminary data.</text>
</comment>
<feature type="region of interest" description="Disordered" evidence="1">
    <location>
        <begin position="1"/>
        <end position="54"/>
    </location>
</feature>
<gene>
    <name evidence="2" type="ORF">ROHU_009479</name>
</gene>
<evidence type="ECO:0000313" key="2">
    <source>
        <dbReference type="EMBL" id="RXN13746.1"/>
    </source>
</evidence>
<proteinExistence type="predicted"/>
<sequence length="86" mass="10168">MEEQWRRSTRRSHLRRRNTLEESQESIREESLEHTTPMETTPHHRDGGAMEKIHEEVTLEAKEYSGGITGKYTVQRWQSDKVSGEE</sequence>
<dbReference type="EMBL" id="QBIY01012948">
    <property type="protein sequence ID" value="RXN13746.1"/>
    <property type="molecule type" value="Genomic_DNA"/>
</dbReference>
<reference evidence="2 3" key="1">
    <citation type="submission" date="2018-03" db="EMBL/GenBank/DDBJ databases">
        <title>Draft genome sequence of Rohu Carp (Labeo rohita).</title>
        <authorList>
            <person name="Das P."/>
            <person name="Kushwaha B."/>
            <person name="Joshi C.G."/>
            <person name="Kumar D."/>
            <person name="Nagpure N.S."/>
            <person name="Sahoo L."/>
            <person name="Das S.P."/>
            <person name="Bit A."/>
            <person name="Patnaik S."/>
            <person name="Meher P.K."/>
            <person name="Jayasankar P."/>
            <person name="Koringa P.G."/>
            <person name="Patel N.V."/>
            <person name="Hinsu A.T."/>
            <person name="Kumar R."/>
            <person name="Pandey M."/>
            <person name="Agarwal S."/>
            <person name="Srivastava S."/>
            <person name="Singh M."/>
            <person name="Iquebal M.A."/>
            <person name="Jaiswal S."/>
            <person name="Angadi U.B."/>
            <person name="Kumar N."/>
            <person name="Raza M."/>
            <person name="Shah T.M."/>
            <person name="Rai A."/>
            <person name="Jena J.K."/>
        </authorList>
    </citation>
    <scope>NUCLEOTIDE SEQUENCE [LARGE SCALE GENOMIC DNA]</scope>
    <source>
        <strain evidence="2">DASCIFA01</strain>
        <tissue evidence="2">Testis</tissue>
    </source>
</reference>
<feature type="compositionally biased region" description="Basic residues" evidence="1">
    <location>
        <begin position="7"/>
        <end position="17"/>
    </location>
</feature>
<keyword evidence="3" id="KW-1185">Reference proteome</keyword>